<dbReference type="InterPro" id="IPR009486">
    <property type="entry name" value="Pur_nuclsid_perm"/>
</dbReference>
<dbReference type="EMBL" id="JBHUDC010000005">
    <property type="protein sequence ID" value="MFD1513656.1"/>
    <property type="molecule type" value="Genomic_DNA"/>
</dbReference>
<dbReference type="Proteomes" id="UP001597187">
    <property type="component" value="Unassembled WGS sequence"/>
</dbReference>
<organism evidence="1 2">
    <name type="scientific">Halomarina rubra</name>
    <dbReference type="NCBI Taxonomy" id="2071873"/>
    <lineage>
        <taxon>Archaea</taxon>
        <taxon>Methanobacteriati</taxon>
        <taxon>Methanobacteriota</taxon>
        <taxon>Stenosarchaea group</taxon>
        <taxon>Halobacteria</taxon>
        <taxon>Halobacteriales</taxon>
        <taxon>Natronomonadaceae</taxon>
        <taxon>Halomarina</taxon>
    </lineage>
</organism>
<proteinExistence type="predicted"/>
<dbReference type="Pfam" id="PF06516">
    <property type="entry name" value="NUP"/>
    <property type="match status" value="1"/>
</dbReference>
<dbReference type="PANTHER" id="PTHR38643">
    <property type="entry name" value="PURINE NUCLEOSIDE PERMEASE C285.05-RELATED"/>
    <property type="match status" value="1"/>
</dbReference>
<comment type="caution">
    <text evidence="1">The sequence shown here is derived from an EMBL/GenBank/DDBJ whole genome shotgun (WGS) entry which is preliminary data.</text>
</comment>
<gene>
    <name evidence="1" type="ORF">ACFSBT_10225</name>
</gene>
<sequence length="266" mass="28712">MPTHSLRVVVCPAIGLELRPWLERFDFATELSLPGLRDPLRVTDDGVGVVPTGIGKADAATTLAALFASSRVDCSEAYFSTVGIAGGPPETGPFGSVCVGDCVVDWDKKHRVDDDDPVDLLYWRERDYVYDLDPTLADLAVDAAEGVDLRTVTDPPQVTRGTVVSGDEFWHGASLAEQAEWLVDAYDADPYRVTEMEAAGAVVALDRFDALDRYVVVRGLANYDRPPATSSARENLDLETGEHANHAAAENAARVGLALAERLLAR</sequence>
<evidence type="ECO:0000313" key="1">
    <source>
        <dbReference type="EMBL" id="MFD1513656.1"/>
    </source>
</evidence>
<keyword evidence="2" id="KW-1185">Reference proteome</keyword>
<dbReference type="RefSeq" id="WP_250873631.1">
    <property type="nucleotide sequence ID" value="NZ_JALXFV010000005.1"/>
</dbReference>
<dbReference type="InterPro" id="IPR035994">
    <property type="entry name" value="Nucleoside_phosphorylase_sf"/>
</dbReference>
<evidence type="ECO:0000313" key="2">
    <source>
        <dbReference type="Proteomes" id="UP001597187"/>
    </source>
</evidence>
<dbReference type="Gene3D" id="3.40.50.1580">
    <property type="entry name" value="Nucleoside phosphorylase domain"/>
    <property type="match status" value="1"/>
</dbReference>
<name>A0ABD6AV85_9EURY</name>
<accession>A0ABD6AV85</accession>
<protein>
    <submittedName>
        <fullName evidence="1">Purine nucleoside permease</fullName>
    </submittedName>
</protein>
<dbReference type="AlphaFoldDB" id="A0ABD6AV85"/>
<reference evidence="1 2" key="1">
    <citation type="journal article" date="2019" name="Int. J. Syst. Evol. Microbiol.">
        <title>The Global Catalogue of Microorganisms (GCM) 10K type strain sequencing project: providing services to taxonomists for standard genome sequencing and annotation.</title>
        <authorList>
            <consortium name="The Broad Institute Genomics Platform"/>
            <consortium name="The Broad Institute Genome Sequencing Center for Infectious Disease"/>
            <person name="Wu L."/>
            <person name="Ma J."/>
        </authorList>
    </citation>
    <scope>NUCLEOTIDE SEQUENCE [LARGE SCALE GENOMIC DNA]</scope>
    <source>
        <strain evidence="1 2">CGMCC 1.12563</strain>
    </source>
</reference>
<dbReference type="PANTHER" id="PTHR38643:SF1">
    <property type="entry name" value="PURINE NUCLEOSIDE PERMEASE C285.05-RELATED"/>
    <property type="match status" value="1"/>
</dbReference>
<dbReference type="SUPFAM" id="SSF53167">
    <property type="entry name" value="Purine and uridine phosphorylases"/>
    <property type="match status" value="1"/>
</dbReference>